<comment type="caution">
    <text evidence="3">The sequence shown here is derived from an EMBL/GenBank/DDBJ whole genome shotgun (WGS) entry which is preliminary data.</text>
</comment>
<dbReference type="PANTHER" id="PTHR36934:SF1">
    <property type="entry name" value="THIOESTERASE DOMAIN-CONTAINING PROTEIN"/>
    <property type="match status" value="1"/>
</dbReference>
<dbReference type="InterPro" id="IPR054485">
    <property type="entry name" value="FlK-like_dom"/>
</dbReference>
<feature type="region of interest" description="Disordered" evidence="1">
    <location>
        <begin position="1"/>
        <end position="45"/>
    </location>
</feature>
<dbReference type="AlphaFoldDB" id="A0A9R1CQC7"/>
<evidence type="ECO:0000313" key="4">
    <source>
        <dbReference type="Proteomes" id="UP001139494"/>
    </source>
</evidence>
<organism evidence="3 4">
    <name type="scientific">Natronomonas aquatica</name>
    <dbReference type="NCBI Taxonomy" id="2841590"/>
    <lineage>
        <taxon>Archaea</taxon>
        <taxon>Methanobacteriati</taxon>
        <taxon>Methanobacteriota</taxon>
        <taxon>Stenosarchaea group</taxon>
        <taxon>Halobacteria</taxon>
        <taxon>Halobacteriales</taxon>
        <taxon>Natronomonadaceae</taxon>
        <taxon>Natronomonas</taxon>
    </lineage>
</organism>
<dbReference type="PANTHER" id="PTHR36934">
    <property type="entry name" value="BLR0278 PROTEIN"/>
    <property type="match status" value="1"/>
</dbReference>
<proteinExistence type="predicted"/>
<reference evidence="3" key="1">
    <citation type="journal article" date="2023" name="Front. Microbiol.">
        <title>Genomic-based phylogenetic and metabolic analyses of the genus Natronomonas, and description of Natronomonas aquatica sp. nov.</title>
        <authorList>
            <person name="Garcia-Roldan A."/>
            <person name="Duran-Viseras A."/>
            <person name="de la Haba R.R."/>
            <person name="Corral P."/>
            <person name="Sanchez-Porro C."/>
            <person name="Ventosa A."/>
        </authorList>
    </citation>
    <scope>NUCLEOTIDE SEQUENCE</scope>
    <source>
        <strain evidence="3">F2-12</strain>
    </source>
</reference>
<evidence type="ECO:0000256" key="1">
    <source>
        <dbReference type="SAM" id="MobiDB-lite"/>
    </source>
</evidence>
<dbReference type="Pfam" id="PF22636">
    <property type="entry name" value="FlK"/>
    <property type="match status" value="1"/>
</dbReference>
<evidence type="ECO:0000259" key="2">
    <source>
        <dbReference type="Pfam" id="PF22636"/>
    </source>
</evidence>
<evidence type="ECO:0000313" key="3">
    <source>
        <dbReference type="EMBL" id="MCQ4331980.1"/>
    </source>
</evidence>
<protein>
    <recommendedName>
        <fullName evidence="2">Fluoroacetyl-CoA-specific thioesterase-like domain-containing protein</fullName>
    </recommendedName>
</protein>
<dbReference type="InterPro" id="IPR025540">
    <property type="entry name" value="FlK"/>
</dbReference>
<dbReference type="RefSeq" id="WP_256027836.1">
    <property type="nucleotide sequence ID" value="NZ_JAHLKM010000001.1"/>
</dbReference>
<dbReference type="Gene3D" id="3.10.129.10">
    <property type="entry name" value="Hotdog Thioesterase"/>
    <property type="match status" value="1"/>
</dbReference>
<accession>A0A9R1CQC7</accession>
<dbReference type="Proteomes" id="UP001139494">
    <property type="component" value="Unassembled WGS sequence"/>
</dbReference>
<dbReference type="SUPFAM" id="SSF54637">
    <property type="entry name" value="Thioesterase/thiol ester dehydrase-isomerase"/>
    <property type="match status" value="1"/>
</dbReference>
<keyword evidence="4" id="KW-1185">Reference proteome</keyword>
<feature type="compositionally biased region" description="Low complexity" evidence="1">
    <location>
        <begin position="31"/>
        <end position="42"/>
    </location>
</feature>
<feature type="domain" description="Fluoroacetyl-CoA-specific thioesterase-like" evidence="2">
    <location>
        <begin position="45"/>
        <end position="138"/>
    </location>
</feature>
<dbReference type="EMBL" id="JAHLKM010000001">
    <property type="protein sequence ID" value="MCQ4331980.1"/>
    <property type="molecule type" value="Genomic_DNA"/>
</dbReference>
<gene>
    <name evidence="3" type="ORF">KM295_00470</name>
</gene>
<sequence length="147" mass="15941">MTEDLPEPGITAERTFEIERRHTTNLFGEQETPPGAPAATDATPEESIRVLGTPQLLAEVEFLGRQSLRGTLPDGSGVVGIDADVTHLSAIPVGKAVHVRTELTDVTDRTLTIEGTLSSADTDEPIGEVTNRLRVVRRESFRERIGL</sequence>
<name>A0A9R1CQC7_9EURY</name>
<dbReference type="InterPro" id="IPR029069">
    <property type="entry name" value="HotDog_dom_sf"/>
</dbReference>